<dbReference type="PANTHER" id="PTHR33309">
    <property type="entry name" value="KERATIN, ULTRA HIGH-SULFUR MATRIX PROTEIN-LIKE"/>
    <property type="match status" value="1"/>
</dbReference>
<dbReference type="GeneID" id="136078561"/>
<keyword evidence="2" id="KW-1185">Reference proteome</keyword>
<evidence type="ECO:0000313" key="2">
    <source>
        <dbReference type="Proteomes" id="UP001652625"/>
    </source>
</evidence>
<dbReference type="InterPro" id="IPR049012">
    <property type="entry name" value="Mutator_transp_dom"/>
</dbReference>
<gene>
    <name evidence="3" type="primary">LOC136078561</name>
</gene>
<dbReference type="PANTHER" id="PTHR33309:SF3">
    <property type="entry name" value="CCHC-TYPE DOMAIN-CONTAINING PROTEIN"/>
    <property type="match status" value="1"/>
</dbReference>
<dbReference type="RefSeq" id="XP_065650410.1">
    <property type="nucleotide sequence ID" value="XM_065794338.1"/>
</dbReference>
<protein>
    <submittedName>
        <fullName evidence="3">Uncharacterized protein LOC136078561</fullName>
    </submittedName>
</protein>
<sequence>MTCTVSVDSSWQKRGHTSLNDIVSIISTYNGKCLDYDVLSKKCHSCAMWKHKKQSPQYVNWKLNHVCQANHAGSSGSMEAIGAVKMFSRSISENNLMYTEYIGDGDTTSFNQVQLSKPYGEILITKLKCIGHIQKHVGTHCRNIRITHKNKKLSNGKGVSGLGRLSEKAINTLQNYFGRAVRQNIGNIYLMKKFIWATLFHNTNFFDENVRHQFFPRNKDSWCLWQADKITVWHDLTTDLLLLKCLHGQTQNRNECLNSMVWKKCPKEIFVSRKLLEIGICSAIIEFNDGKSGLTPIIQVLGLPVSKFMLNAFRKSDTDRIKNIQRKSSTKGIRMRKKLRAIRKGFLRNIKIKRRKMT</sequence>
<name>A0ABM4BMU7_HYDVU</name>
<accession>A0ABM4BMU7</accession>
<evidence type="ECO:0000313" key="3">
    <source>
        <dbReference type="RefSeq" id="XP_065650410.1"/>
    </source>
</evidence>
<evidence type="ECO:0000259" key="1">
    <source>
        <dbReference type="Pfam" id="PF20700"/>
    </source>
</evidence>
<dbReference type="Proteomes" id="UP001652625">
    <property type="component" value="Chromosome 03"/>
</dbReference>
<proteinExistence type="predicted"/>
<feature type="domain" description="Mutator-like transposase" evidence="1">
    <location>
        <begin position="3"/>
        <end position="201"/>
    </location>
</feature>
<organism evidence="2 3">
    <name type="scientific">Hydra vulgaris</name>
    <name type="common">Hydra</name>
    <name type="synonym">Hydra attenuata</name>
    <dbReference type="NCBI Taxonomy" id="6087"/>
    <lineage>
        <taxon>Eukaryota</taxon>
        <taxon>Metazoa</taxon>
        <taxon>Cnidaria</taxon>
        <taxon>Hydrozoa</taxon>
        <taxon>Hydroidolina</taxon>
        <taxon>Anthoathecata</taxon>
        <taxon>Aplanulata</taxon>
        <taxon>Hydridae</taxon>
        <taxon>Hydra</taxon>
    </lineage>
</organism>
<dbReference type="Pfam" id="PF20700">
    <property type="entry name" value="Mutator"/>
    <property type="match status" value="1"/>
</dbReference>
<reference evidence="3" key="1">
    <citation type="submission" date="2025-08" db="UniProtKB">
        <authorList>
            <consortium name="RefSeq"/>
        </authorList>
    </citation>
    <scope>IDENTIFICATION</scope>
</reference>